<dbReference type="Proteomes" id="UP000009183">
    <property type="component" value="Chromosome 16"/>
</dbReference>
<name>D7T209_VITVI</name>
<sequence length="47" mass="5767">MKTKVIIDQEYQAFYQRILESHLQVHCERERVLQEKPCFQMCLELNP</sequence>
<dbReference type="PaxDb" id="29760-VIT_16s0022g00270.t01"/>
<dbReference type="InParanoid" id="D7T209"/>
<proteinExistence type="predicted"/>
<organism evidence="1 2">
    <name type="scientific">Vitis vinifera</name>
    <name type="common">Grape</name>
    <dbReference type="NCBI Taxonomy" id="29760"/>
    <lineage>
        <taxon>Eukaryota</taxon>
        <taxon>Viridiplantae</taxon>
        <taxon>Streptophyta</taxon>
        <taxon>Embryophyta</taxon>
        <taxon>Tracheophyta</taxon>
        <taxon>Spermatophyta</taxon>
        <taxon>Magnoliopsida</taxon>
        <taxon>eudicotyledons</taxon>
        <taxon>Gunneridae</taxon>
        <taxon>Pentapetalae</taxon>
        <taxon>rosids</taxon>
        <taxon>Vitales</taxon>
        <taxon>Vitaceae</taxon>
        <taxon>Viteae</taxon>
        <taxon>Vitis</taxon>
    </lineage>
</organism>
<dbReference type="STRING" id="29760.D7T209"/>
<reference evidence="2" key="1">
    <citation type="journal article" date="2007" name="Nature">
        <title>The grapevine genome sequence suggests ancestral hexaploidization in major angiosperm phyla.</title>
        <authorList>
            <consortium name="The French-Italian Public Consortium for Grapevine Genome Characterization."/>
            <person name="Jaillon O."/>
            <person name="Aury J.-M."/>
            <person name="Noel B."/>
            <person name="Policriti A."/>
            <person name="Clepet C."/>
            <person name="Casagrande A."/>
            <person name="Choisne N."/>
            <person name="Aubourg S."/>
            <person name="Vitulo N."/>
            <person name="Jubin C."/>
            <person name="Vezzi A."/>
            <person name="Legeai F."/>
            <person name="Hugueney P."/>
            <person name="Dasilva C."/>
            <person name="Horner D."/>
            <person name="Mica E."/>
            <person name="Jublot D."/>
            <person name="Poulain J."/>
            <person name="Bruyere C."/>
            <person name="Billault A."/>
            <person name="Segurens B."/>
            <person name="Gouyvenoux M."/>
            <person name="Ugarte E."/>
            <person name="Cattonaro F."/>
            <person name="Anthouard V."/>
            <person name="Vico V."/>
            <person name="Del Fabbro C."/>
            <person name="Alaux M."/>
            <person name="Di Gaspero G."/>
            <person name="Dumas V."/>
            <person name="Felice N."/>
            <person name="Paillard S."/>
            <person name="Juman I."/>
            <person name="Moroldo M."/>
            <person name="Scalabrin S."/>
            <person name="Canaguier A."/>
            <person name="Le Clainche I."/>
            <person name="Malacrida G."/>
            <person name="Durand E."/>
            <person name="Pesole G."/>
            <person name="Laucou V."/>
            <person name="Chatelet P."/>
            <person name="Merdinoglu D."/>
            <person name="Delledonne M."/>
            <person name="Pezzotti M."/>
            <person name="Lecharny A."/>
            <person name="Scarpelli C."/>
            <person name="Artiguenave F."/>
            <person name="Pe M.E."/>
            <person name="Valle G."/>
            <person name="Morgante M."/>
            <person name="Caboche M."/>
            <person name="Adam-Blondon A.-F."/>
            <person name="Weissenbach J."/>
            <person name="Quetier F."/>
            <person name="Wincker P."/>
        </authorList>
    </citation>
    <scope>NUCLEOTIDE SEQUENCE [LARGE SCALE GENOMIC DNA]</scope>
    <source>
        <strain evidence="2">cv. Pinot noir / PN40024</strain>
    </source>
</reference>
<dbReference type="AlphaFoldDB" id="D7T209"/>
<evidence type="ECO:0000313" key="1">
    <source>
        <dbReference type="EMBL" id="CBI24615.3"/>
    </source>
</evidence>
<keyword evidence="2" id="KW-1185">Reference proteome</keyword>
<dbReference type="EMBL" id="FN595506">
    <property type="protein sequence ID" value="CBI24615.3"/>
    <property type="molecule type" value="Genomic_DNA"/>
</dbReference>
<gene>
    <name evidence="1" type="ordered locus">VIT_16s0022g00270</name>
</gene>
<evidence type="ECO:0000313" key="2">
    <source>
        <dbReference type="Proteomes" id="UP000009183"/>
    </source>
</evidence>
<accession>D7T209</accession>
<dbReference type="HOGENOM" id="CLU_3176456_0_0_1"/>
<protein>
    <submittedName>
        <fullName evidence="1">Uncharacterized protein</fullName>
    </submittedName>
</protein>